<comment type="caution">
    <text evidence="1">The sequence shown here is derived from an EMBL/GenBank/DDBJ whole genome shotgun (WGS) entry which is preliminary data.</text>
</comment>
<dbReference type="RefSeq" id="WP_131182853.1">
    <property type="nucleotide sequence ID" value="NZ_QJUO01000001.1"/>
</dbReference>
<dbReference type="Pfam" id="PF12784">
    <property type="entry name" value="PDDEXK_2"/>
    <property type="match status" value="1"/>
</dbReference>
<proteinExistence type="predicted"/>
<dbReference type="PANTHER" id="PTHR41317:SF1">
    <property type="entry name" value="PD-(D_E)XK NUCLEASE FAMILY TRANSPOSASE"/>
    <property type="match status" value="1"/>
</dbReference>
<dbReference type="EMBL" id="QJUP01000002">
    <property type="protein sequence ID" value="TBU99267.1"/>
    <property type="molecule type" value="Genomic_DNA"/>
</dbReference>
<organism evidence="1 2">
    <name type="scientific">Stutzerimonas kirkiae</name>
    <dbReference type="NCBI Taxonomy" id="2211392"/>
    <lineage>
        <taxon>Bacteria</taxon>
        <taxon>Pseudomonadati</taxon>
        <taxon>Pseudomonadota</taxon>
        <taxon>Gammaproteobacteria</taxon>
        <taxon>Pseudomonadales</taxon>
        <taxon>Pseudomonadaceae</taxon>
        <taxon>Stutzerimonas</taxon>
    </lineage>
</organism>
<evidence type="ECO:0008006" key="3">
    <source>
        <dbReference type="Google" id="ProtNLM"/>
    </source>
</evidence>
<accession>A0A4V2KDG5</accession>
<dbReference type="InterPro" id="IPR010106">
    <property type="entry name" value="RpnA"/>
</dbReference>
<dbReference type="AlphaFoldDB" id="A0A4V2KDG5"/>
<evidence type="ECO:0000313" key="1">
    <source>
        <dbReference type="EMBL" id="TBU99267.1"/>
    </source>
</evidence>
<gene>
    <name evidence="1" type="ORF">DNJ96_02865</name>
</gene>
<dbReference type="Proteomes" id="UP000292639">
    <property type="component" value="Unassembled WGS sequence"/>
</dbReference>
<reference evidence="1 2" key="1">
    <citation type="submission" date="2018-06" db="EMBL/GenBank/DDBJ databases">
        <title>Three novel Pseudomonas species isolated from symptomatic oak.</title>
        <authorList>
            <person name="Bueno-Gonzalez V."/>
            <person name="Brady C."/>
        </authorList>
    </citation>
    <scope>NUCLEOTIDE SEQUENCE [LARGE SCALE GENOMIC DNA]</scope>
    <source>
        <strain evidence="1 2">P17C</strain>
    </source>
</reference>
<keyword evidence="2" id="KW-1185">Reference proteome</keyword>
<name>A0A4V2KDG5_9GAMM</name>
<evidence type="ECO:0000313" key="2">
    <source>
        <dbReference type="Proteomes" id="UP000292639"/>
    </source>
</evidence>
<sequence length="302" mass="34327">MPNAPLLDPKLDLVFKRLFTDLPDSLLDLINAVRSDQPPVVDVQILNPQILPEDLTGKFIVLDILARDVHGQLFNIEMQARNHDGWPSRVVYYLARNLGRQLQAGDDYSQLQPVIGIHLMDFELFDDERACWQFELCDRRRPSVVFDRSLQLYLVELPKADRLHSQAGGALADWIAYLEHWQEESVMQEIERPAIRKAHQQLQALSGDELVRHQALVRERALYAERTVVAAAEARGKAEGKTEGLRSALYNLLQLKFGALPMAIEQRLMTACEDELTGWIGRVLSAETLEQVFEGGEVAPKR</sequence>
<protein>
    <recommendedName>
        <fullName evidence="3">Rpn family recombination-promoting nuclease/putative transposase</fullName>
    </recommendedName>
</protein>
<dbReference type="PANTHER" id="PTHR41317">
    <property type="entry name" value="PD-(D_E)XK NUCLEASE FAMILY TRANSPOSASE"/>
    <property type="match status" value="1"/>
</dbReference>
<dbReference type="NCBIfam" id="TIGR01784">
    <property type="entry name" value="T_den_put_tspse"/>
    <property type="match status" value="1"/>
</dbReference>